<accession>A0ABV1G682</accession>
<feature type="domain" description="GmrSD restriction endonucleases N-terminal" evidence="1">
    <location>
        <begin position="11"/>
        <end position="235"/>
    </location>
</feature>
<feature type="domain" description="GmrSD restriction endonucleases C-terminal" evidence="2">
    <location>
        <begin position="573"/>
        <end position="616"/>
    </location>
</feature>
<dbReference type="Pfam" id="PF07510">
    <property type="entry name" value="GmrSD_C"/>
    <property type="match status" value="1"/>
</dbReference>
<keyword evidence="4" id="KW-1185">Reference proteome</keyword>
<organism evidence="3 4">
    <name type="scientific">Faecousia intestinalis</name>
    <dbReference type="NCBI Taxonomy" id="3133167"/>
    <lineage>
        <taxon>Bacteria</taxon>
        <taxon>Bacillati</taxon>
        <taxon>Bacillota</taxon>
        <taxon>Clostridia</taxon>
        <taxon>Eubacteriales</taxon>
        <taxon>Oscillospiraceae</taxon>
        <taxon>Faecousia</taxon>
    </lineage>
</organism>
<reference evidence="3 4" key="1">
    <citation type="submission" date="2024-03" db="EMBL/GenBank/DDBJ databases">
        <title>Human intestinal bacterial collection.</title>
        <authorList>
            <person name="Pauvert C."/>
            <person name="Hitch T.C.A."/>
            <person name="Clavel T."/>
        </authorList>
    </citation>
    <scope>NUCLEOTIDE SEQUENCE [LARGE SCALE GENOMIC DNA]</scope>
    <source>
        <strain evidence="3 4">CLA-AA-H192</strain>
    </source>
</reference>
<sequence length="666" mass="78539">MSELMLKSVYDLLDKNYFIPSYQRGYRWEKRQIQDLLEDLYNFACDKDKTDGSFYCLQPIVVKKCDEFTKVSNNLQSKLDNNEWYEVIDGQQRLTSIYLLLKYLIDIDRCDLYTDYGKHLFRLSYQTRCTDTNYIADPSTPSNSSPNAYYITEGYKNISEWFTAVPETKSIPQVKKVRNRFMELLTNTKDEYNENGYVQVIWYETSDPDPIKTFTRLNIGKIPLKNAELIKALFLQKRDDSEVSSIQQIQIAKEWDQIEATLQNKRIWAFLNKDLPDMPAHIEFIFDVIFSVDGDVEKDKLGKDEYLKIHGVQPNENVKKQRIEKTKLGEWKFADKYGTDEYASFRFFSARFEKVDRSIIESEWDIVREYYETFTEWYNNPLWYHYIGFLIYCGEPITNIYKLYKNKTKAEFAENLIKAIRDRLKVKLKVSGDDESSDIEFNGDPIIYASKTKDKLKQLLVLYNIEYIIQKNKDADHGYILFPFDLFKSEKWDIEHVDSFTTNPLTEREQQKEWLKTALDDLKEYGIVYSEKEKISKSEADKIDGFLKDPETNVTFDEIKRIISKLAGEYLPTEEVKRDVKNTLGNLTLLNADINRGYGNSIFPSKKKRITKKDAEGRFIPICTKNVFLKNFIGVNNTSISWSETDMKQYRRNIISVLDKFLIREG</sequence>
<name>A0ABV1G682_9FIRM</name>
<dbReference type="Proteomes" id="UP001491552">
    <property type="component" value="Unassembled WGS sequence"/>
</dbReference>
<evidence type="ECO:0000313" key="3">
    <source>
        <dbReference type="EMBL" id="MEQ2510849.1"/>
    </source>
</evidence>
<dbReference type="EMBL" id="JBBMFF010000194">
    <property type="protein sequence ID" value="MEQ2510849.1"/>
    <property type="molecule type" value="Genomic_DNA"/>
</dbReference>
<dbReference type="PANTHER" id="PTHR35149:SF1">
    <property type="entry name" value="DUF5655 DOMAIN-CONTAINING PROTEIN"/>
    <property type="match status" value="1"/>
</dbReference>
<evidence type="ECO:0000259" key="1">
    <source>
        <dbReference type="Pfam" id="PF03235"/>
    </source>
</evidence>
<gene>
    <name evidence="3" type="ORF">WMO66_06250</name>
</gene>
<proteinExistence type="predicted"/>
<evidence type="ECO:0000259" key="2">
    <source>
        <dbReference type="Pfam" id="PF07510"/>
    </source>
</evidence>
<dbReference type="InterPro" id="IPR011089">
    <property type="entry name" value="GmrSD_C"/>
</dbReference>
<dbReference type="RefSeq" id="WP_349135533.1">
    <property type="nucleotide sequence ID" value="NZ_JBBMFF010000194.1"/>
</dbReference>
<dbReference type="PANTHER" id="PTHR35149">
    <property type="entry name" value="SLL5132 PROTEIN"/>
    <property type="match status" value="1"/>
</dbReference>
<comment type="caution">
    <text evidence="3">The sequence shown here is derived from an EMBL/GenBank/DDBJ whole genome shotgun (WGS) entry which is preliminary data.</text>
</comment>
<dbReference type="InterPro" id="IPR004919">
    <property type="entry name" value="GmrSD_N"/>
</dbReference>
<evidence type="ECO:0000313" key="4">
    <source>
        <dbReference type="Proteomes" id="UP001491552"/>
    </source>
</evidence>
<dbReference type="Pfam" id="PF03235">
    <property type="entry name" value="GmrSD_N"/>
    <property type="match status" value="1"/>
</dbReference>
<protein>
    <submittedName>
        <fullName evidence="3">DUF262 domain-containing protein</fullName>
    </submittedName>
</protein>